<dbReference type="OrthoDB" id="68483at2759"/>
<dbReference type="PROSITE" id="PS00107">
    <property type="entry name" value="PROTEIN_KINASE_ATP"/>
    <property type="match status" value="1"/>
</dbReference>
<feature type="domain" description="Protein kinase" evidence="5">
    <location>
        <begin position="20"/>
        <end position="389"/>
    </location>
</feature>
<dbReference type="Pfam" id="PF00069">
    <property type="entry name" value="Pkinase"/>
    <property type="match status" value="2"/>
</dbReference>
<dbReference type="EMBL" id="MLAK01000590">
    <property type="protein sequence ID" value="OHT11336.1"/>
    <property type="molecule type" value="Genomic_DNA"/>
</dbReference>
<evidence type="ECO:0000256" key="1">
    <source>
        <dbReference type="ARBA" id="ARBA00022741"/>
    </source>
</evidence>
<dbReference type="GO" id="GO:0004674">
    <property type="term" value="F:protein serine/threonine kinase activity"/>
    <property type="evidence" value="ECO:0007669"/>
    <property type="project" value="InterPro"/>
</dbReference>
<dbReference type="InterPro" id="IPR008271">
    <property type="entry name" value="Ser/Thr_kinase_AS"/>
</dbReference>
<dbReference type="AlphaFoldDB" id="A0A1J4KK60"/>
<reference evidence="6" key="1">
    <citation type="submission" date="2016-10" db="EMBL/GenBank/DDBJ databases">
        <authorList>
            <person name="Benchimol M."/>
            <person name="Almeida L.G."/>
            <person name="Vasconcelos A.T."/>
            <person name="Perreira-Neves A."/>
            <person name="Rosa I.A."/>
            <person name="Tasca T."/>
            <person name="Bogo M.R."/>
            <person name="de Souza W."/>
        </authorList>
    </citation>
    <scope>NUCLEOTIDE SEQUENCE [LARGE SCALE GENOMIC DNA]</scope>
    <source>
        <strain evidence="6">K</strain>
    </source>
</reference>
<evidence type="ECO:0000256" key="4">
    <source>
        <dbReference type="SAM" id="MobiDB-lite"/>
    </source>
</evidence>
<dbReference type="RefSeq" id="XP_068364472.1">
    <property type="nucleotide sequence ID" value="XM_068500658.1"/>
</dbReference>
<dbReference type="PROSITE" id="PS00108">
    <property type="entry name" value="PROTEIN_KINASE_ST"/>
    <property type="match status" value="1"/>
</dbReference>
<dbReference type="SMART" id="SM00220">
    <property type="entry name" value="S_TKc"/>
    <property type="match status" value="1"/>
</dbReference>
<evidence type="ECO:0000256" key="3">
    <source>
        <dbReference type="PROSITE-ProRule" id="PRU10141"/>
    </source>
</evidence>
<dbReference type="SUPFAM" id="SSF56112">
    <property type="entry name" value="Protein kinase-like (PK-like)"/>
    <property type="match status" value="1"/>
</dbReference>
<dbReference type="PROSITE" id="PS50011">
    <property type="entry name" value="PROTEIN_KINASE_DOM"/>
    <property type="match status" value="1"/>
</dbReference>
<dbReference type="GO" id="GO:0005737">
    <property type="term" value="C:cytoplasm"/>
    <property type="evidence" value="ECO:0007669"/>
    <property type="project" value="TreeGrafter"/>
</dbReference>
<evidence type="ECO:0000313" key="7">
    <source>
        <dbReference type="Proteomes" id="UP000179807"/>
    </source>
</evidence>
<keyword evidence="7" id="KW-1185">Reference proteome</keyword>
<organism evidence="6 7">
    <name type="scientific">Tritrichomonas foetus</name>
    <dbReference type="NCBI Taxonomy" id="1144522"/>
    <lineage>
        <taxon>Eukaryota</taxon>
        <taxon>Metamonada</taxon>
        <taxon>Parabasalia</taxon>
        <taxon>Tritrichomonadida</taxon>
        <taxon>Tritrichomonadidae</taxon>
        <taxon>Tritrichomonas</taxon>
    </lineage>
</organism>
<dbReference type="GeneID" id="94835362"/>
<comment type="caution">
    <text evidence="6">The sequence shown here is derived from an EMBL/GenBank/DDBJ whole genome shotgun (WGS) entry which is preliminary data.</text>
</comment>
<keyword evidence="2 3" id="KW-0067">ATP-binding</keyword>
<name>A0A1J4KK60_9EUKA</name>
<keyword evidence="1 3" id="KW-0547">Nucleotide-binding</keyword>
<evidence type="ECO:0000256" key="2">
    <source>
        <dbReference type="ARBA" id="ARBA00022840"/>
    </source>
</evidence>
<dbReference type="Proteomes" id="UP000179807">
    <property type="component" value="Unassembled WGS sequence"/>
</dbReference>
<dbReference type="GO" id="GO:0005524">
    <property type="term" value="F:ATP binding"/>
    <property type="evidence" value="ECO:0007669"/>
    <property type="project" value="UniProtKB-UniRule"/>
</dbReference>
<dbReference type="InterPro" id="IPR045269">
    <property type="entry name" value="Atg1-like"/>
</dbReference>
<feature type="binding site" evidence="3">
    <location>
        <position position="49"/>
    </location>
    <ligand>
        <name>ATP</name>
        <dbReference type="ChEBI" id="CHEBI:30616"/>
    </ligand>
</feature>
<accession>A0A1J4KK60</accession>
<proteinExistence type="predicted"/>
<sequence>MNTTHTVRTYQQLPQRLSNYVFIKSLGQGATASVFLAQHVPTNKYCAIKMIDVNNANVDVTHVIREIEIMRRTDSLFIVKIYEFFIEDNFIAIVMEYCEGGSLLGLLMKHDQSREAPQPIEYQNHQNNQNENEKEKEKEHSEELPSIHEKESKNLNINKNCMKNKMVKKHHYNFNRIQPFQKTIHMQRNNIHSYSIIHKRSSPQETQAAYPNSFPALSERQISVILCEMVTALLVLHNNGIIHRDIKLENILLDKYGHIRISDFGLSRIVFDVDNNSNDFDHRKNVNYNNLTICGSPVYASPEMVKRQSYNEETDVWSLGVVLYSLVYRTFPFNSSNIQQLYHKILFDEPTFDSNVNVSHQLIDLISRMLDKNFDTRITLQEIIVHPFNDFIRKKIENTDIASTCNLDNWYFPKLIDNIAEKNSISSTNALEMIKSHAFNDVTASYRILRDNLISEKLNHQLGNLSNEFSPISMESIERLLALDDPVMEENIDSNRINDEHDANQNNIHLISTEKVKNHEIKKVVLAKNAKDSRKFYPQRASILSIRKRTKPIITV</sequence>
<protein>
    <recommendedName>
        <fullName evidence="5">Protein kinase domain-containing protein</fullName>
    </recommendedName>
</protein>
<evidence type="ECO:0000313" key="6">
    <source>
        <dbReference type="EMBL" id="OHT11336.1"/>
    </source>
</evidence>
<dbReference type="VEuPathDB" id="TrichDB:TRFO_19212"/>
<dbReference type="GO" id="GO:0010506">
    <property type="term" value="P:regulation of autophagy"/>
    <property type="evidence" value="ECO:0007669"/>
    <property type="project" value="InterPro"/>
</dbReference>
<feature type="region of interest" description="Disordered" evidence="4">
    <location>
        <begin position="119"/>
        <end position="150"/>
    </location>
</feature>
<dbReference type="PANTHER" id="PTHR24348:SF68">
    <property type="entry name" value="SERINE_THREONINE-PROTEIN KINASE ATG1C"/>
    <property type="match status" value="1"/>
</dbReference>
<evidence type="ECO:0000259" key="5">
    <source>
        <dbReference type="PROSITE" id="PS50011"/>
    </source>
</evidence>
<feature type="compositionally biased region" description="Basic and acidic residues" evidence="4">
    <location>
        <begin position="131"/>
        <end position="150"/>
    </location>
</feature>
<dbReference type="InterPro" id="IPR011009">
    <property type="entry name" value="Kinase-like_dom_sf"/>
</dbReference>
<dbReference type="PANTHER" id="PTHR24348">
    <property type="entry name" value="SERINE/THREONINE-PROTEIN KINASE UNC-51-RELATED"/>
    <property type="match status" value="1"/>
</dbReference>
<dbReference type="InterPro" id="IPR000719">
    <property type="entry name" value="Prot_kinase_dom"/>
</dbReference>
<dbReference type="Gene3D" id="1.10.510.10">
    <property type="entry name" value="Transferase(Phosphotransferase) domain 1"/>
    <property type="match status" value="2"/>
</dbReference>
<dbReference type="InterPro" id="IPR017441">
    <property type="entry name" value="Protein_kinase_ATP_BS"/>
</dbReference>
<gene>
    <name evidence="6" type="ORF">TRFO_19212</name>
</gene>